<name>A0A933S3V7_RHOPL</name>
<accession>A0A933S3V7</accession>
<organism evidence="1 2">
    <name type="scientific">Rhodopseudomonas palustris</name>
    <dbReference type="NCBI Taxonomy" id="1076"/>
    <lineage>
        <taxon>Bacteria</taxon>
        <taxon>Pseudomonadati</taxon>
        <taxon>Pseudomonadota</taxon>
        <taxon>Alphaproteobacteria</taxon>
        <taxon>Hyphomicrobiales</taxon>
        <taxon>Nitrobacteraceae</taxon>
        <taxon>Rhodopseudomonas</taxon>
    </lineage>
</organism>
<reference evidence="1" key="1">
    <citation type="submission" date="2020-07" db="EMBL/GenBank/DDBJ databases">
        <title>Huge and variable diversity of episymbiotic CPR bacteria and DPANN archaea in groundwater ecosystems.</title>
        <authorList>
            <person name="He C.Y."/>
            <person name="Keren R."/>
            <person name="Whittaker M."/>
            <person name="Farag I.F."/>
            <person name="Doudna J."/>
            <person name="Cate J.H.D."/>
            <person name="Banfield J.F."/>
        </authorList>
    </citation>
    <scope>NUCLEOTIDE SEQUENCE</scope>
    <source>
        <strain evidence="1">NC_groundwater_1818_Pr3_B-0.1um_66_35</strain>
    </source>
</reference>
<gene>
    <name evidence="1" type="ORF">HZA66_24590</name>
</gene>
<sequence>MVRRFSTFFFQIRPPADLRVFVAIQDAVVIEKEVRKGDLGHPAVVSNAELLHKQVWDRWQAGEGLAPSGPQIAQVMDRFAEIAERQLSLLEKNSEKAIHLAAVERVDCPPEQSTISPPDEIKVTTAWVGRTIPRVSGGNYRAAAGWRRLLDRQIRLPR</sequence>
<evidence type="ECO:0000313" key="1">
    <source>
        <dbReference type="EMBL" id="MBI5132629.1"/>
    </source>
</evidence>
<dbReference type="AlphaFoldDB" id="A0A933S3V7"/>
<evidence type="ECO:0000313" key="2">
    <source>
        <dbReference type="Proteomes" id="UP000782519"/>
    </source>
</evidence>
<dbReference type="Proteomes" id="UP000782519">
    <property type="component" value="Unassembled WGS sequence"/>
</dbReference>
<protein>
    <submittedName>
        <fullName evidence="1">Uncharacterized protein</fullName>
    </submittedName>
</protein>
<comment type="caution">
    <text evidence="1">The sequence shown here is derived from an EMBL/GenBank/DDBJ whole genome shotgun (WGS) entry which is preliminary data.</text>
</comment>
<proteinExistence type="predicted"/>
<dbReference type="EMBL" id="JACRJB010000068">
    <property type="protein sequence ID" value="MBI5132629.1"/>
    <property type="molecule type" value="Genomic_DNA"/>
</dbReference>